<dbReference type="InterPro" id="IPR029063">
    <property type="entry name" value="SAM-dependent_MTases_sf"/>
</dbReference>
<keyword evidence="2" id="KW-1185">Reference proteome</keyword>
<dbReference type="Gene3D" id="3.40.50.150">
    <property type="entry name" value="Vaccinia Virus protein VP39"/>
    <property type="match status" value="1"/>
</dbReference>
<dbReference type="GO" id="GO:0008168">
    <property type="term" value="F:methyltransferase activity"/>
    <property type="evidence" value="ECO:0007669"/>
    <property type="project" value="UniProtKB-KW"/>
</dbReference>
<reference evidence="1 2" key="1">
    <citation type="submission" date="2018-11" db="EMBL/GenBank/DDBJ databases">
        <title>Draft genome of Simplicispira Flexivirga sp. BO-16.</title>
        <authorList>
            <person name="Im W.T."/>
        </authorList>
    </citation>
    <scope>NUCLEOTIDE SEQUENCE [LARGE SCALE GENOMIC DNA]</scope>
    <source>
        <strain evidence="1 2">BO-16</strain>
    </source>
</reference>
<dbReference type="GO" id="GO:0032259">
    <property type="term" value="P:methylation"/>
    <property type="evidence" value="ECO:0007669"/>
    <property type="project" value="UniProtKB-KW"/>
</dbReference>
<dbReference type="RefSeq" id="WP_123273140.1">
    <property type="nucleotide sequence ID" value="NZ_RJJQ01000031.1"/>
</dbReference>
<dbReference type="EMBL" id="RJJQ01000031">
    <property type="protein sequence ID" value="RNI17253.1"/>
    <property type="molecule type" value="Genomic_DNA"/>
</dbReference>
<keyword evidence="1" id="KW-0808">Transferase</keyword>
<protein>
    <submittedName>
        <fullName evidence="1">Class I SAM-dependent methyltransferase</fullName>
    </submittedName>
</protein>
<organism evidence="1 2">
    <name type="scientific">Flexivirga caeni</name>
    <dbReference type="NCBI Taxonomy" id="2294115"/>
    <lineage>
        <taxon>Bacteria</taxon>
        <taxon>Bacillati</taxon>
        <taxon>Actinomycetota</taxon>
        <taxon>Actinomycetes</taxon>
        <taxon>Micrococcales</taxon>
        <taxon>Dermacoccaceae</taxon>
        <taxon>Flexivirga</taxon>
    </lineage>
</organism>
<sequence length="205" mass="23235">MLKDAVRVATDYVAVMMADPGQARYTRAWLHSRKRSTLDLRVPWVPFRVIAAMEEHISKRSKVAEFGGGGSTLWFSDRVEEVVTVEHDLEWYPVLEQKVRDIPNSTLLYRSADSGYADYVNALSNFSDSYFDVIVVDGRERVRCFESAIPKLKPGGLLILDNSDRPRYASVFDLTEWSYVTYCGLTPTQTLLGQSTIWTKSPVVA</sequence>
<accession>A0A3M9LXD9</accession>
<dbReference type="SUPFAM" id="SSF53335">
    <property type="entry name" value="S-adenosyl-L-methionine-dependent methyltransferases"/>
    <property type="match status" value="1"/>
</dbReference>
<comment type="caution">
    <text evidence="1">The sequence shown here is derived from an EMBL/GenBank/DDBJ whole genome shotgun (WGS) entry which is preliminary data.</text>
</comment>
<evidence type="ECO:0000313" key="2">
    <source>
        <dbReference type="Proteomes" id="UP000271678"/>
    </source>
</evidence>
<dbReference type="Proteomes" id="UP000271678">
    <property type="component" value="Unassembled WGS sequence"/>
</dbReference>
<keyword evidence="1" id="KW-0489">Methyltransferase</keyword>
<name>A0A3M9LXD9_9MICO</name>
<dbReference type="AlphaFoldDB" id="A0A3M9LXD9"/>
<proteinExistence type="predicted"/>
<gene>
    <name evidence="1" type="ORF">EFY87_19440</name>
</gene>
<dbReference type="Pfam" id="PF13578">
    <property type="entry name" value="Methyltransf_24"/>
    <property type="match status" value="1"/>
</dbReference>
<evidence type="ECO:0000313" key="1">
    <source>
        <dbReference type="EMBL" id="RNI17253.1"/>
    </source>
</evidence>
<dbReference type="OrthoDB" id="938855at2"/>